<protein>
    <submittedName>
        <fullName evidence="2">Uncharacterized protein</fullName>
    </submittedName>
</protein>
<gene>
    <name evidence="2" type="ORF">FF38_14030</name>
</gene>
<dbReference type="GO" id="GO:0003676">
    <property type="term" value="F:nucleic acid binding"/>
    <property type="evidence" value="ECO:0007669"/>
    <property type="project" value="InterPro"/>
</dbReference>
<dbReference type="GO" id="GO:0008270">
    <property type="term" value="F:zinc ion binding"/>
    <property type="evidence" value="ECO:0007669"/>
    <property type="project" value="InterPro"/>
</dbReference>
<accession>A0A0L0BPY5</accession>
<comment type="caution">
    <text evidence="2">The sequence shown here is derived from an EMBL/GenBank/DDBJ whole genome shotgun (WGS) entry which is preliminary data.</text>
</comment>
<reference evidence="2 3" key="1">
    <citation type="journal article" date="2015" name="Nat. Commun.">
        <title>Lucilia cuprina genome unlocks parasitic fly biology to underpin future interventions.</title>
        <authorList>
            <person name="Anstead C.A."/>
            <person name="Korhonen P.K."/>
            <person name="Young N.D."/>
            <person name="Hall R.S."/>
            <person name="Jex A.R."/>
            <person name="Murali S.C."/>
            <person name="Hughes D.S."/>
            <person name="Lee S.F."/>
            <person name="Perry T."/>
            <person name="Stroehlein A.J."/>
            <person name="Ansell B.R."/>
            <person name="Breugelmans B."/>
            <person name="Hofmann A."/>
            <person name="Qu J."/>
            <person name="Dugan S."/>
            <person name="Lee S.L."/>
            <person name="Chao H."/>
            <person name="Dinh H."/>
            <person name="Han Y."/>
            <person name="Doddapaneni H.V."/>
            <person name="Worley K.C."/>
            <person name="Muzny D.M."/>
            <person name="Ioannidis P."/>
            <person name="Waterhouse R.M."/>
            <person name="Zdobnov E.M."/>
            <person name="James P.J."/>
            <person name="Bagnall N.H."/>
            <person name="Kotze A.C."/>
            <person name="Gibbs R.A."/>
            <person name="Richards S."/>
            <person name="Batterham P."/>
            <person name="Gasser R.B."/>
        </authorList>
    </citation>
    <scope>NUCLEOTIDE SEQUENCE [LARGE SCALE GENOMIC DNA]</scope>
    <source>
        <strain evidence="2 3">LS</strain>
        <tissue evidence="2">Full body</tissue>
    </source>
</reference>
<dbReference type="SUPFAM" id="SSF57756">
    <property type="entry name" value="Retrovirus zinc finger-like domains"/>
    <property type="match status" value="1"/>
</dbReference>
<dbReference type="AlphaFoldDB" id="A0A0L0BPY5"/>
<evidence type="ECO:0000313" key="3">
    <source>
        <dbReference type="Proteomes" id="UP000037069"/>
    </source>
</evidence>
<feature type="compositionally biased region" description="Polar residues" evidence="1">
    <location>
        <begin position="82"/>
        <end position="119"/>
    </location>
</feature>
<evidence type="ECO:0000256" key="1">
    <source>
        <dbReference type="SAM" id="MobiDB-lite"/>
    </source>
</evidence>
<feature type="region of interest" description="Disordered" evidence="1">
    <location>
        <begin position="79"/>
        <end position="119"/>
    </location>
</feature>
<name>A0A0L0BPY5_LUCCU</name>
<evidence type="ECO:0000313" key="2">
    <source>
        <dbReference type="EMBL" id="KNC22071.1"/>
    </source>
</evidence>
<feature type="non-terminal residue" evidence="2">
    <location>
        <position position="1"/>
    </location>
</feature>
<dbReference type="Proteomes" id="UP000037069">
    <property type="component" value="Unassembled WGS sequence"/>
</dbReference>
<sequence length="119" mass="13695">NHQICPVFNQHPVTLSQIKNCSKYVAICKGSYEQWPSFRDMFTAVHCNNCLGHSHIKTNCKSKNTCLYCKKTHHTLLHMPKRTQNNRDSSQNISKNNHISQNSEPNAIKNFNQAEQPNT</sequence>
<keyword evidence="3" id="KW-1185">Reference proteome</keyword>
<organism evidence="2 3">
    <name type="scientific">Lucilia cuprina</name>
    <name type="common">Green bottle fly</name>
    <name type="synonym">Australian sheep blowfly</name>
    <dbReference type="NCBI Taxonomy" id="7375"/>
    <lineage>
        <taxon>Eukaryota</taxon>
        <taxon>Metazoa</taxon>
        <taxon>Ecdysozoa</taxon>
        <taxon>Arthropoda</taxon>
        <taxon>Hexapoda</taxon>
        <taxon>Insecta</taxon>
        <taxon>Pterygota</taxon>
        <taxon>Neoptera</taxon>
        <taxon>Endopterygota</taxon>
        <taxon>Diptera</taxon>
        <taxon>Brachycera</taxon>
        <taxon>Muscomorpha</taxon>
        <taxon>Oestroidea</taxon>
        <taxon>Calliphoridae</taxon>
        <taxon>Luciliinae</taxon>
        <taxon>Lucilia</taxon>
    </lineage>
</organism>
<dbReference type="EMBL" id="JRES01001555">
    <property type="protein sequence ID" value="KNC22071.1"/>
    <property type="molecule type" value="Genomic_DNA"/>
</dbReference>
<dbReference type="InterPro" id="IPR036875">
    <property type="entry name" value="Znf_CCHC_sf"/>
</dbReference>
<proteinExistence type="predicted"/>